<feature type="compositionally biased region" description="Polar residues" evidence="1">
    <location>
        <begin position="93"/>
        <end position="119"/>
    </location>
</feature>
<feature type="domain" description="YqaJ viral recombinase" evidence="2">
    <location>
        <begin position="151"/>
        <end position="290"/>
    </location>
</feature>
<sequence length="405" mass="45121">MLRRCSGVWGASRIACLETEFVARVGPLLSHQMQLNGLCRSPGALARNILHKDTSVTGSRGGSYSVHNSVFCRGLSSRRSSEKERTANRARRNSTLVPKQSSGDVSNLQNGLGNATDLTATGTTENDLVLPSVGDPALATVPGELQQRTLEWHGLRKARLTASSFGNALGFWKAGRAELWEEKLGLRKPFAGNEATIWGTNQESGAIERYKELTGNLVEHIAFKIYKEGDDLHGWLGASPDGLIDGRISAPYSSGGILEVKCPHNKGSPQTGAPWTSVPHYYMPQAQGLLEIFDREWMDFYVWCMNGSSIYRIYRDENYWGLIFRVMSEYWWGSIVPARHLLMKGNESDRVEAYRPQAKHPLTDEIVSMSRLLAVRAPLIWKDVKGPGSESEELLKEKLELFYSF</sequence>
<proteinExistence type="predicted"/>
<dbReference type="Gramene" id="Pp3c2_28950V3.2">
    <property type="protein sequence ID" value="Pp3c2_28950V3.2"/>
    <property type="gene ID" value="Pp3c2_28950"/>
</dbReference>
<name>A0A2K1L3G0_PHYPA</name>
<dbReference type="CDD" id="cd22343">
    <property type="entry name" value="PDDEXK_lambda_exonuclease-like"/>
    <property type="match status" value="1"/>
</dbReference>
<feature type="region of interest" description="Disordered" evidence="1">
    <location>
        <begin position="76"/>
        <end position="119"/>
    </location>
</feature>
<dbReference type="OrthoDB" id="421276at2759"/>
<dbReference type="GeneID" id="112292887"/>
<reference evidence="3 5" key="1">
    <citation type="journal article" date="2008" name="Science">
        <title>The Physcomitrella genome reveals evolutionary insights into the conquest of land by plants.</title>
        <authorList>
            <person name="Rensing S."/>
            <person name="Lang D."/>
            <person name="Zimmer A."/>
            <person name="Terry A."/>
            <person name="Salamov A."/>
            <person name="Shapiro H."/>
            <person name="Nishiyama T."/>
            <person name="Perroud P.-F."/>
            <person name="Lindquist E."/>
            <person name="Kamisugi Y."/>
            <person name="Tanahashi T."/>
            <person name="Sakakibara K."/>
            <person name="Fujita T."/>
            <person name="Oishi K."/>
            <person name="Shin-I T."/>
            <person name="Kuroki Y."/>
            <person name="Toyoda A."/>
            <person name="Suzuki Y."/>
            <person name="Hashimoto A."/>
            <person name="Yamaguchi K."/>
            <person name="Sugano A."/>
            <person name="Kohara Y."/>
            <person name="Fujiyama A."/>
            <person name="Anterola A."/>
            <person name="Aoki S."/>
            <person name="Ashton N."/>
            <person name="Barbazuk W.B."/>
            <person name="Barker E."/>
            <person name="Bennetzen J."/>
            <person name="Bezanilla M."/>
            <person name="Blankenship R."/>
            <person name="Cho S.H."/>
            <person name="Dutcher S."/>
            <person name="Estelle M."/>
            <person name="Fawcett J.A."/>
            <person name="Gundlach H."/>
            <person name="Hanada K."/>
            <person name="Heyl A."/>
            <person name="Hicks K.A."/>
            <person name="Hugh J."/>
            <person name="Lohr M."/>
            <person name="Mayer K."/>
            <person name="Melkozernov A."/>
            <person name="Murata T."/>
            <person name="Nelson D."/>
            <person name="Pils B."/>
            <person name="Prigge M."/>
            <person name="Reiss B."/>
            <person name="Renner T."/>
            <person name="Rombauts S."/>
            <person name="Rushton P."/>
            <person name="Sanderfoot A."/>
            <person name="Schween G."/>
            <person name="Shiu S.-H."/>
            <person name="Stueber K."/>
            <person name="Theodoulou F.L."/>
            <person name="Tu H."/>
            <person name="Van de Peer Y."/>
            <person name="Verrier P.J."/>
            <person name="Waters E."/>
            <person name="Wood A."/>
            <person name="Yang L."/>
            <person name="Cove D."/>
            <person name="Cuming A."/>
            <person name="Hasebe M."/>
            <person name="Lucas S."/>
            <person name="Mishler D.B."/>
            <person name="Reski R."/>
            <person name="Grigoriev I."/>
            <person name="Quatrano R.S."/>
            <person name="Boore J.L."/>
        </authorList>
    </citation>
    <scope>NUCLEOTIDE SEQUENCE [LARGE SCALE GENOMIC DNA]</scope>
    <source>
        <strain evidence="4 5">cv. Gransden 2004</strain>
    </source>
</reference>
<dbReference type="KEGG" id="ppp:112292887"/>
<dbReference type="InterPro" id="IPR011604">
    <property type="entry name" value="PDDEXK-like_dom_sf"/>
</dbReference>
<reference evidence="3 5" key="2">
    <citation type="journal article" date="2018" name="Plant J.">
        <title>The Physcomitrella patens chromosome-scale assembly reveals moss genome structure and evolution.</title>
        <authorList>
            <person name="Lang D."/>
            <person name="Ullrich K.K."/>
            <person name="Murat F."/>
            <person name="Fuchs J."/>
            <person name="Jenkins J."/>
            <person name="Haas F.B."/>
            <person name="Piednoel M."/>
            <person name="Gundlach H."/>
            <person name="Van Bel M."/>
            <person name="Meyberg R."/>
            <person name="Vives C."/>
            <person name="Morata J."/>
            <person name="Symeonidi A."/>
            <person name="Hiss M."/>
            <person name="Muchero W."/>
            <person name="Kamisugi Y."/>
            <person name="Saleh O."/>
            <person name="Blanc G."/>
            <person name="Decker E.L."/>
            <person name="van Gessel N."/>
            <person name="Grimwood J."/>
            <person name="Hayes R.D."/>
            <person name="Graham S.W."/>
            <person name="Gunter L.E."/>
            <person name="McDaniel S.F."/>
            <person name="Hoernstein S.N.W."/>
            <person name="Larsson A."/>
            <person name="Li F.W."/>
            <person name="Perroud P.F."/>
            <person name="Phillips J."/>
            <person name="Ranjan P."/>
            <person name="Rokshar D.S."/>
            <person name="Rothfels C.J."/>
            <person name="Schneider L."/>
            <person name="Shu S."/>
            <person name="Stevenson D.W."/>
            <person name="Thummler F."/>
            <person name="Tillich M."/>
            <person name="Villarreal Aguilar J.C."/>
            <person name="Widiez T."/>
            <person name="Wong G.K."/>
            <person name="Wymore A."/>
            <person name="Zhang Y."/>
            <person name="Zimmer A.D."/>
            <person name="Quatrano R.S."/>
            <person name="Mayer K.F.X."/>
            <person name="Goodstein D."/>
            <person name="Casacuberta J.M."/>
            <person name="Vandepoele K."/>
            <person name="Reski R."/>
            <person name="Cuming A.C."/>
            <person name="Tuskan G.A."/>
            <person name="Maumus F."/>
            <person name="Salse J."/>
            <person name="Schmutz J."/>
            <person name="Rensing S.A."/>
        </authorList>
    </citation>
    <scope>NUCLEOTIDE SEQUENCE [LARGE SCALE GENOMIC DNA]</scope>
    <source>
        <strain evidence="4 5">cv. Gransden 2004</strain>
    </source>
</reference>
<dbReference type="RefSeq" id="XP_024397615.1">
    <property type="nucleotide sequence ID" value="XM_024541847.2"/>
</dbReference>
<dbReference type="PaxDb" id="3218-PP1S22_164V6.1"/>
<evidence type="ECO:0000259" key="2">
    <source>
        <dbReference type="Pfam" id="PF09588"/>
    </source>
</evidence>
<dbReference type="AlphaFoldDB" id="A0A2K1L3G0"/>
<dbReference type="FunCoup" id="A0A2K1L3G0">
    <property type="interactions" value="415"/>
</dbReference>
<protein>
    <recommendedName>
        <fullName evidence="2">YqaJ viral recombinase domain-containing protein</fullName>
    </recommendedName>
</protein>
<evidence type="ECO:0000313" key="5">
    <source>
        <dbReference type="Proteomes" id="UP000006727"/>
    </source>
</evidence>
<dbReference type="SUPFAM" id="SSF52980">
    <property type="entry name" value="Restriction endonuclease-like"/>
    <property type="match status" value="1"/>
</dbReference>
<dbReference type="Pfam" id="PF09588">
    <property type="entry name" value="YqaJ"/>
    <property type="match status" value="1"/>
</dbReference>
<dbReference type="GO" id="GO:0006281">
    <property type="term" value="P:DNA repair"/>
    <property type="evidence" value="ECO:0007669"/>
    <property type="project" value="UniProtKB-ARBA"/>
</dbReference>
<dbReference type="NCBIfam" id="TIGR03033">
    <property type="entry name" value="phage_rel_nuc"/>
    <property type="match status" value="1"/>
</dbReference>
<evidence type="ECO:0000313" key="3">
    <source>
        <dbReference type="EMBL" id="PNR60553.1"/>
    </source>
</evidence>
<dbReference type="PANTHER" id="PTHR46609">
    <property type="entry name" value="EXONUCLEASE, PHAGE-TYPE/RECB, C-TERMINAL DOMAIN-CONTAINING PROTEIN"/>
    <property type="match status" value="1"/>
</dbReference>
<gene>
    <name evidence="4" type="primary">LOC112292887</name>
    <name evidence="3" type="ORF">PHYPA_003346</name>
</gene>
<dbReference type="EMBL" id="ABEU02000002">
    <property type="protein sequence ID" value="PNR60553.1"/>
    <property type="molecule type" value="Genomic_DNA"/>
</dbReference>
<dbReference type="InterPro" id="IPR011335">
    <property type="entry name" value="Restrct_endonuc-II-like"/>
</dbReference>
<dbReference type="STRING" id="3218.A0A2K1L3G0"/>
<dbReference type="EnsemblPlants" id="Pp3c2_28950V3.2">
    <property type="protein sequence ID" value="Pp3c2_28950V3.2"/>
    <property type="gene ID" value="Pp3c2_28950"/>
</dbReference>
<dbReference type="InterPro" id="IPR051703">
    <property type="entry name" value="NF-kappa-B_Signaling_Reg"/>
</dbReference>
<dbReference type="PANTHER" id="PTHR46609:SF6">
    <property type="entry name" value="EXONUCLEASE, PHAGE-TYPE_RECB, C-TERMINAL DOMAIN-CONTAINING PROTEIN-RELATED"/>
    <property type="match status" value="1"/>
</dbReference>
<dbReference type="EnsemblPlants" id="Pp3c2_28950V3.1">
    <property type="protein sequence ID" value="Pp3c2_28950V3.1"/>
    <property type="gene ID" value="Pp3c2_28950"/>
</dbReference>
<dbReference type="Gene3D" id="3.90.320.10">
    <property type="match status" value="1"/>
</dbReference>
<evidence type="ECO:0000313" key="4">
    <source>
        <dbReference type="EnsemblPlants" id="Pp3c2_28950V3.1"/>
    </source>
</evidence>
<dbReference type="Gramene" id="Pp3c2_28950V3.1">
    <property type="protein sequence ID" value="Pp3c2_28950V3.1"/>
    <property type="gene ID" value="Pp3c2_28950"/>
</dbReference>
<dbReference type="Proteomes" id="UP000006727">
    <property type="component" value="Chromosome 2"/>
</dbReference>
<keyword evidence="5" id="KW-1185">Reference proteome</keyword>
<reference evidence="4" key="3">
    <citation type="submission" date="2020-12" db="UniProtKB">
        <authorList>
            <consortium name="EnsemblPlants"/>
        </authorList>
    </citation>
    <scope>IDENTIFICATION</scope>
</reference>
<accession>A0A2K1L3G0</accession>
<organism evidence="3">
    <name type="scientific">Physcomitrium patens</name>
    <name type="common">Spreading-leaved earth moss</name>
    <name type="synonym">Physcomitrella patens</name>
    <dbReference type="NCBI Taxonomy" id="3218"/>
    <lineage>
        <taxon>Eukaryota</taxon>
        <taxon>Viridiplantae</taxon>
        <taxon>Streptophyta</taxon>
        <taxon>Embryophyta</taxon>
        <taxon>Bryophyta</taxon>
        <taxon>Bryophytina</taxon>
        <taxon>Bryopsida</taxon>
        <taxon>Funariidae</taxon>
        <taxon>Funariales</taxon>
        <taxon>Funariaceae</taxon>
        <taxon>Physcomitrium</taxon>
    </lineage>
</organism>
<dbReference type="InterPro" id="IPR017482">
    <property type="entry name" value="Lambda-type_endonuclease"/>
</dbReference>
<dbReference type="InterPro" id="IPR019080">
    <property type="entry name" value="YqaJ_viral_recombinase"/>
</dbReference>
<evidence type="ECO:0000256" key="1">
    <source>
        <dbReference type="SAM" id="MobiDB-lite"/>
    </source>
</evidence>